<reference evidence="3" key="1">
    <citation type="journal article" date="2019" name="Int. J. Syst. Evol. Microbiol.">
        <title>The Global Catalogue of Microorganisms (GCM) 10K type strain sequencing project: providing services to taxonomists for standard genome sequencing and annotation.</title>
        <authorList>
            <consortium name="The Broad Institute Genomics Platform"/>
            <consortium name="The Broad Institute Genome Sequencing Center for Infectious Disease"/>
            <person name="Wu L."/>
            <person name="Ma J."/>
        </authorList>
    </citation>
    <scope>NUCLEOTIDE SEQUENCE [LARGE SCALE GENOMIC DNA]</scope>
    <source>
        <strain evidence="3">JCM 14718</strain>
    </source>
</reference>
<comment type="caution">
    <text evidence="2">The sequence shown here is derived from an EMBL/GenBank/DDBJ whole genome shotgun (WGS) entry which is preliminary data.</text>
</comment>
<proteinExistence type="predicted"/>
<gene>
    <name evidence="2" type="ORF">GCM10009765_22210</name>
</gene>
<feature type="transmembrane region" description="Helical" evidence="1">
    <location>
        <begin position="178"/>
        <end position="200"/>
    </location>
</feature>
<keyword evidence="1" id="KW-1133">Transmembrane helix</keyword>
<feature type="transmembrane region" description="Helical" evidence="1">
    <location>
        <begin position="153"/>
        <end position="172"/>
    </location>
</feature>
<dbReference type="Proteomes" id="UP001500618">
    <property type="component" value="Unassembled WGS sequence"/>
</dbReference>
<organism evidence="2 3">
    <name type="scientific">Fodinicola feengrottensis</name>
    <dbReference type="NCBI Taxonomy" id="435914"/>
    <lineage>
        <taxon>Bacteria</taxon>
        <taxon>Bacillati</taxon>
        <taxon>Actinomycetota</taxon>
        <taxon>Actinomycetes</taxon>
        <taxon>Mycobacteriales</taxon>
        <taxon>Fodinicola</taxon>
    </lineage>
</organism>
<evidence type="ECO:0000313" key="3">
    <source>
        <dbReference type="Proteomes" id="UP001500618"/>
    </source>
</evidence>
<protein>
    <submittedName>
        <fullName evidence="2">Uncharacterized protein</fullName>
    </submittedName>
</protein>
<keyword evidence="3" id="KW-1185">Reference proteome</keyword>
<feature type="transmembrane region" description="Helical" evidence="1">
    <location>
        <begin position="212"/>
        <end position="233"/>
    </location>
</feature>
<dbReference type="Gene3D" id="3.40.50.720">
    <property type="entry name" value="NAD(P)-binding Rossmann-like Domain"/>
    <property type="match status" value="1"/>
</dbReference>
<keyword evidence="1" id="KW-0812">Transmembrane</keyword>
<dbReference type="EMBL" id="BAAANY010000008">
    <property type="protein sequence ID" value="GAA1672397.1"/>
    <property type="molecule type" value="Genomic_DNA"/>
</dbReference>
<accession>A0ABP4SG00</accession>
<name>A0ABP4SG00_9ACTN</name>
<sequence>MVTPPWVRTHTQPTVVADVVRCLVGVLDQADARGRTFDIGGPDVMSDLDMMRRVAVIEAGSFSCCRSRRCHRSFRRNWLALVTDVDVQAARALIDSMTNEGLVRDDTSDMSSSSARWSTTTQYCKRSDKRAKTRERMVKPWWRGQGMPRRRRVVAGTAVAGTTLLGLSLSTKPGSSKFYGITSVVAGIWLAGGLASGPLHRGHTVRGNRRPVMGPVPVGVGAFGAFAATTVVAR</sequence>
<keyword evidence="1" id="KW-0472">Membrane</keyword>
<evidence type="ECO:0000313" key="2">
    <source>
        <dbReference type="EMBL" id="GAA1672397.1"/>
    </source>
</evidence>
<evidence type="ECO:0000256" key="1">
    <source>
        <dbReference type="SAM" id="Phobius"/>
    </source>
</evidence>